<dbReference type="Proteomes" id="UP001145072">
    <property type="component" value="Unassembled WGS sequence"/>
</dbReference>
<sequence length="173" mass="19624">MKITKWHFAIIFAILVFLMSGCSETEEEVLKEAQDIASAKFEEESLESNQDVEHFSLFLPEGFTIVEETMNNLLLEKEDKTYILFYNPLEEKTSRLNYEAANAMGNFTLLESFETDDRFGYISVTTSGDEEASYELQIGVGGAKITTMTTLDDLVEDTETLMQMANSIAYTQQ</sequence>
<dbReference type="AlphaFoldDB" id="A0A9X3WIT7"/>
<organism evidence="1 2">
    <name type="scientific">Aquibacillus koreensis</name>
    <dbReference type="NCBI Taxonomy" id="279446"/>
    <lineage>
        <taxon>Bacteria</taxon>
        <taxon>Bacillati</taxon>
        <taxon>Bacillota</taxon>
        <taxon>Bacilli</taxon>
        <taxon>Bacillales</taxon>
        <taxon>Bacillaceae</taxon>
        <taxon>Aquibacillus</taxon>
    </lineage>
</organism>
<dbReference type="EMBL" id="JAMQJZ010000001">
    <property type="protein sequence ID" value="MDC3419310.1"/>
    <property type="molecule type" value="Genomic_DNA"/>
</dbReference>
<proteinExistence type="predicted"/>
<keyword evidence="2" id="KW-1185">Reference proteome</keyword>
<protein>
    <submittedName>
        <fullName evidence="1">Uncharacterized protein</fullName>
    </submittedName>
</protein>
<reference evidence="1" key="1">
    <citation type="submission" date="2022-06" db="EMBL/GenBank/DDBJ databases">
        <title>Aquibacillus sp. a new bacterium isolated from soil saline samples.</title>
        <authorList>
            <person name="Galisteo C."/>
            <person name="De La Haba R."/>
            <person name="Sanchez-Porro C."/>
            <person name="Ventosa A."/>
        </authorList>
    </citation>
    <scope>NUCLEOTIDE SEQUENCE</scope>
    <source>
        <strain evidence="1">JCM 12387</strain>
    </source>
</reference>
<accession>A0A9X3WIT7</accession>
<comment type="caution">
    <text evidence="1">The sequence shown here is derived from an EMBL/GenBank/DDBJ whole genome shotgun (WGS) entry which is preliminary data.</text>
</comment>
<dbReference type="PROSITE" id="PS51257">
    <property type="entry name" value="PROKAR_LIPOPROTEIN"/>
    <property type="match status" value="1"/>
</dbReference>
<evidence type="ECO:0000313" key="1">
    <source>
        <dbReference type="EMBL" id="MDC3419310.1"/>
    </source>
</evidence>
<name>A0A9X3WIT7_9BACI</name>
<gene>
    <name evidence="1" type="ORF">NC661_02810</name>
</gene>
<dbReference type="RefSeq" id="WP_259867288.1">
    <property type="nucleotide sequence ID" value="NZ_JAMQJZ010000001.1"/>
</dbReference>
<evidence type="ECO:0000313" key="2">
    <source>
        <dbReference type="Proteomes" id="UP001145072"/>
    </source>
</evidence>